<keyword evidence="2" id="KW-1185">Reference proteome</keyword>
<dbReference type="Proteomes" id="UP000054498">
    <property type="component" value="Unassembled WGS sequence"/>
</dbReference>
<dbReference type="EMBL" id="KK101295">
    <property type="protein sequence ID" value="KIZ01399.1"/>
    <property type="molecule type" value="Genomic_DNA"/>
</dbReference>
<organism evidence="1 2">
    <name type="scientific">Monoraphidium neglectum</name>
    <dbReference type="NCBI Taxonomy" id="145388"/>
    <lineage>
        <taxon>Eukaryota</taxon>
        <taxon>Viridiplantae</taxon>
        <taxon>Chlorophyta</taxon>
        <taxon>core chlorophytes</taxon>
        <taxon>Chlorophyceae</taxon>
        <taxon>CS clade</taxon>
        <taxon>Sphaeropleales</taxon>
        <taxon>Selenastraceae</taxon>
        <taxon>Monoraphidium</taxon>
    </lineage>
</organism>
<name>A0A0D2L2A0_9CHLO</name>
<proteinExistence type="predicted"/>
<dbReference type="STRING" id="145388.A0A0D2L2A0"/>
<dbReference type="KEGG" id="mng:MNEG_6558"/>
<reference evidence="1 2" key="1">
    <citation type="journal article" date="2013" name="BMC Genomics">
        <title>Reconstruction of the lipid metabolism for the microalga Monoraphidium neglectum from its genome sequence reveals characteristics suitable for biofuel production.</title>
        <authorList>
            <person name="Bogen C."/>
            <person name="Al-Dilaimi A."/>
            <person name="Albersmeier A."/>
            <person name="Wichmann J."/>
            <person name="Grundmann M."/>
            <person name="Rupp O."/>
            <person name="Lauersen K.J."/>
            <person name="Blifernez-Klassen O."/>
            <person name="Kalinowski J."/>
            <person name="Goesmann A."/>
            <person name="Mussgnug J.H."/>
            <person name="Kruse O."/>
        </authorList>
    </citation>
    <scope>NUCLEOTIDE SEQUENCE [LARGE SCALE GENOMIC DNA]</scope>
    <source>
        <strain evidence="1 2">SAG 48.87</strain>
    </source>
</reference>
<dbReference type="SUPFAM" id="SSF110324">
    <property type="entry name" value="Ribosomal L27 protein-like"/>
    <property type="match status" value="1"/>
</dbReference>
<dbReference type="AlphaFoldDB" id="A0A0D2L2A0"/>
<gene>
    <name evidence="1" type="ORF">MNEG_6558</name>
</gene>
<dbReference type="OrthoDB" id="1650at2759"/>
<dbReference type="RefSeq" id="XP_013900418.1">
    <property type="nucleotide sequence ID" value="XM_014044964.1"/>
</dbReference>
<accession>A0A0D2L2A0</accession>
<dbReference type="Gene3D" id="2.40.50.100">
    <property type="match status" value="1"/>
</dbReference>
<protein>
    <submittedName>
        <fullName evidence="1">Uncharacterized protein</fullName>
    </submittedName>
</protein>
<evidence type="ECO:0000313" key="1">
    <source>
        <dbReference type="EMBL" id="KIZ01399.1"/>
    </source>
</evidence>
<sequence>MSVVVRAHEHGASMKLIQEALKPLTKGSAALAFVSVGDIIDTDETDVYLKGHGTQIVDDKLVATQCGLVTRTDKLISVKPPKER</sequence>
<evidence type="ECO:0000313" key="2">
    <source>
        <dbReference type="Proteomes" id="UP000054498"/>
    </source>
</evidence>
<dbReference type="GeneID" id="25739434"/>